<evidence type="ECO:0000313" key="5">
    <source>
        <dbReference type="Ensembl" id="ENSABRP00000025564.1"/>
    </source>
</evidence>
<reference evidence="5" key="1">
    <citation type="submission" date="2025-08" db="UniProtKB">
        <authorList>
            <consortium name="Ensembl"/>
        </authorList>
    </citation>
    <scope>IDENTIFICATION</scope>
</reference>
<evidence type="ECO:0000256" key="1">
    <source>
        <dbReference type="ARBA" id="ARBA00022737"/>
    </source>
</evidence>
<dbReference type="GO" id="GO:0005737">
    <property type="term" value="C:cytoplasm"/>
    <property type="evidence" value="ECO:0007669"/>
    <property type="project" value="TreeGrafter"/>
</dbReference>
<dbReference type="Pfam" id="PF23227">
    <property type="entry name" value="HEAT_MROH2B_C"/>
    <property type="match status" value="1"/>
</dbReference>
<name>A0A8B9CWR6_9AVES</name>
<dbReference type="InterPro" id="IPR045206">
    <property type="entry name" value="Maestro_heat-like_prot"/>
</dbReference>
<evidence type="ECO:0000313" key="6">
    <source>
        <dbReference type="Proteomes" id="UP000694426"/>
    </source>
</evidence>
<keyword evidence="6" id="KW-1185">Reference proteome</keyword>
<organism evidence="5 6">
    <name type="scientific">Anser brachyrhynchus</name>
    <name type="common">Pink-footed goose</name>
    <dbReference type="NCBI Taxonomy" id="132585"/>
    <lineage>
        <taxon>Eukaryota</taxon>
        <taxon>Metazoa</taxon>
        <taxon>Chordata</taxon>
        <taxon>Craniata</taxon>
        <taxon>Vertebrata</taxon>
        <taxon>Euteleostomi</taxon>
        <taxon>Archelosauria</taxon>
        <taxon>Archosauria</taxon>
        <taxon>Dinosauria</taxon>
        <taxon>Saurischia</taxon>
        <taxon>Theropoda</taxon>
        <taxon>Coelurosauria</taxon>
        <taxon>Aves</taxon>
        <taxon>Neognathae</taxon>
        <taxon>Galloanserae</taxon>
        <taxon>Anseriformes</taxon>
        <taxon>Anatidae</taxon>
        <taxon>Anserinae</taxon>
        <taxon>Anser</taxon>
    </lineage>
</organism>
<evidence type="ECO:0000259" key="4">
    <source>
        <dbReference type="Pfam" id="PF23227"/>
    </source>
</evidence>
<feature type="domain" description="Maestro-like HEAT-repeats" evidence="2">
    <location>
        <begin position="252"/>
        <end position="449"/>
    </location>
</feature>
<dbReference type="InterPro" id="IPR055406">
    <property type="entry name" value="HEAT_Maestro"/>
</dbReference>
<dbReference type="AlphaFoldDB" id="A0A8B9CWR6"/>
<dbReference type="PANTHER" id="PTHR23120">
    <property type="entry name" value="MAESTRO-RELATED HEAT DOMAIN-CONTAINING"/>
    <property type="match status" value="1"/>
</dbReference>
<dbReference type="Ensembl" id="ENSABRT00000035786.1">
    <property type="protein sequence ID" value="ENSABRP00000025564.1"/>
    <property type="gene ID" value="ENSABRG00000021422.1"/>
</dbReference>
<dbReference type="InterPro" id="IPR016024">
    <property type="entry name" value="ARM-type_fold"/>
</dbReference>
<dbReference type="PANTHER" id="PTHR23120:SF42">
    <property type="entry name" value="MAESTRO HEAT-LIKE REPEAT FAMILY MEMBER 3"/>
    <property type="match status" value="1"/>
</dbReference>
<dbReference type="InterPro" id="IPR055408">
    <property type="entry name" value="HEAT_MROH2B-like"/>
</dbReference>
<proteinExistence type="predicted"/>
<evidence type="ECO:0000259" key="3">
    <source>
        <dbReference type="Pfam" id="PF23210"/>
    </source>
</evidence>
<dbReference type="GeneTree" id="ENSGT00940000160938"/>
<sequence length="768" mass="87193">MKEGRPARRPVLAWVEATAPQGNESPDEHQDERTMELLMNEAGKLAVYKREAESVYFVLLFVSSTQQDEDLKMKFLRSISNLCRTAKDKGLWSGLSAFCNKYELAERIKVLLEEEPSEHLRTDVRQEAMLALGDLSYVKSVLDGKKNSIMYVCFNSVFLLPSQEDMKGPNLTRYFKTLDAMDHMLKLFIKNSPITGFWELQNILQILLPFANSHSEAICERAVGRITKLASWLATSFSPEIHSTSGGAENTGTECNMPVLGQLVGRLLLCHTCKNWQLRWEALDALHYLFRFIQKNRSTAPEDTQEPQEEAEAISWLPSPTTTDVALNFGQHLRPSQRTDVILMVIEALRDSSFYDKQEASSVLDMAIQDPASWLTDVPKIVRCIHGSVECISTAPARQRLDILILWLTNQWPMKVVRSLLKISPSSDSAALAMWEAMFSHNQTMEKVLRETLDVLQDQQLRRLPGLITDDNCIRHLALLARADVGQEDLDAVYHLQRLLKHPSQAMHSLVLHVLLPVSERPAMARRIPVLLPGIMEGLQAAKADTKLKALLLIGNVMGHVKRKQASSIALQVAGEILPLFNDECSQVQELSICLYNKVMQLVLRCHRRQMKKIVRRGLLPLFFHLSDQTQSVAKASVEALVTAADFLKREELKRLAQTEQTWRIAECLLVQDKRMVEEYLQQSLPYLQHTQVTLREAAVRFIGRAAQHCKDQSAKKIHEICSVLQPLQNDEETTVASLATQTIFILRHPRMQPTSRRCPWALCCWPS</sequence>
<reference evidence="5" key="2">
    <citation type="submission" date="2025-09" db="UniProtKB">
        <authorList>
            <consortium name="Ensembl"/>
        </authorList>
    </citation>
    <scope>IDENTIFICATION</scope>
</reference>
<dbReference type="InterPro" id="IPR011989">
    <property type="entry name" value="ARM-like"/>
</dbReference>
<dbReference type="Pfam" id="PF23210">
    <property type="entry name" value="HEAT_Maestro_2"/>
    <property type="match status" value="1"/>
</dbReference>
<dbReference type="InterPro" id="IPR048465">
    <property type="entry name" value="Maestro-like_HEAT"/>
</dbReference>
<feature type="domain" description="MROH2B-like HEAT-repeats" evidence="3">
    <location>
        <begin position="60"/>
        <end position="189"/>
    </location>
</feature>
<keyword evidence="1" id="KW-0677">Repeat</keyword>
<dbReference type="Proteomes" id="UP000694426">
    <property type="component" value="Unplaced"/>
</dbReference>
<accession>A0A8B9CWR6</accession>
<dbReference type="SUPFAM" id="SSF48371">
    <property type="entry name" value="ARM repeat"/>
    <property type="match status" value="1"/>
</dbReference>
<dbReference type="Pfam" id="PF21047">
    <property type="entry name" value="HEAT_Maestro"/>
    <property type="match status" value="1"/>
</dbReference>
<protein>
    <recommendedName>
        <fullName evidence="7">Maestro heat like repeat family member 7</fullName>
    </recommendedName>
</protein>
<dbReference type="Gene3D" id="1.25.10.10">
    <property type="entry name" value="Leucine-rich Repeat Variant"/>
    <property type="match status" value="1"/>
</dbReference>
<evidence type="ECO:0000259" key="2">
    <source>
        <dbReference type="Pfam" id="PF21047"/>
    </source>
</evidence>
<evidence type="ECO:0008006" key="7">
    <source>
        <dbReference type="Google" id="ProtNLM"/>
    </source>
</evidence>
<feature type="domain" description="Maestro/Maestro-like HEAT-repeats" evidence="4">
    <location>
        <begin position="493"/>
        <end position="746"/>
    </location>
</feature>